<keyword evidence="3 5" id="KW-0378">Hydrolase</keyword>
<feature type="binding site" evidence="7">
    <location>
        <position position="175"/>
    </location>
    <ligand>
        <name>substrate</name>
    </ligand>
</feature>
<feature type="domain" description="Glycosyl hydrolase family 36 N-terminal" evidence="10">
    <location>
        <begin position="64"/>
        <end position="263"/>
    </location>
</feature>
<evidence type="ECO:0000256" key="1">
    <source>
        <dbReference type="ARBA" id="ARBA00001255"/>
    </source>
</evidence>
<evidence type="ECO:0000313" key="11">
    <source>
        <dbReference type="EMBL" id="OQP47566.1"/>
    </source>
</evidence>
<feature type="binding site" evidence="7">
    <location>
        <position position="422"/>
    </location>
    <ligand>
        <name>substrate</name>
    </ligand>
</feature>
<dbReference type="InterPro" id="IPR031704">
    <property type="entry name" value="Glyco_hydro_36_N"/>
</dbReference>
<dbReference type="AlphaFoldDB" id="A0A1V9EN64"/>
<keyword evidence="8" id="KW-0732">Signal</keyword>
<evidence type="ECO:0000256" key="4">
    <source>
        <dbReference type="ARBA" id="ARBA00023295"/>
    </source>
</evidence>
<evidence type="ECO:0000256" key="2">
    <source>
        <dbReference type="ARBA" id="ARBA00012755"/>
    </source>
</evidence>
<dbReference type="InterPro" id="IPR017853">
    <property type="entry name" value="GH"/>
</dbReference>
<keyword evidence="12" id="KW-1185">Reference proteome</keyword>
<dbReference type="PRINTS" id="PR00743">
    <property type="entry name" value="GLHYDRLASE36"/>
</dbReference>
<dbReference type="RefSeq" id="WP_081201810.1">
    <property type="nucleotide sequence ID" value="NZ_FOCZ01000002.1"/>
</dbReference>
<dbReference type="FunFam" id="3.20.20.70:FF:000118">
    <property type="entry name" value="Alpha-galactosidase"/>
    <property type="match status" value="1"/>
</dbReference>
<dbReference type="Gene3D" id="2.60.40.1180">
    <property type="entry name" value="Golgi alpha-mannosidase II"/>
    <property type="match status" value="1"/>
</dbReference>
<evidence type="ECO:0000259" key="9">
    <source>
        <dbReference type="Pfam" id="PF16874"/>
    </source>
</evidence>
<dbReference type="Proteomes" id="UP000192610">
    <property type="component" value="Unassembled WGS sequence"/>
</dbReference>
<proteinExistence type="inferred from homology"/>
<dbReference type="SUPFAM" id="SSF51445">
    <property type="entry name" value="(Trans)glycosidases"/>
    <property type="match status" value="1"/>
</dbReference>
<dbReference type="InterPro" id="IPR013780">
    <property type="entry name" value="Glyco_hydro_b"/>
</dbReference>
<evidence type="ECO:0000256" key="3">
    <source>
        <dbReference type="ARBA" id="ARBA00022801"/>
    </source>
</evidence>
<dbReference type="Pfam" id="PF16874">
    <property type="entry name" value="Glyco_hydro_36C"/>
    <property type="match status" value="1"/>
</dbReference>
<evidence type="ECO:0000256" key="7">
    <source>
        <dbReference type="PIRSR" id="PIRSR005536-2"/>
    </source>
</evidence>
<feature type="binding site" evidence="7">
    <location>
        <position position="505"/>
    </location>
    <ligand>
        <name>substrate</name>
    </ligand>
</feature>
<feature type="domain" description="Glycosyl hydrolase family 36 C-terminal" evidence="9">
    <location>
        <begin position="623"/>
        <end position="701"/>
    </location>
</feature>
<dbReference type="GO" id="GO:0016052">
    <property type="term" value="P:carbohydrate catabolic process"/>
    <property type="evidence" value="ECO:0007669"/>
    <property type="project" value="InterPro"/>
</dbReference>
<feature type="active site" description="Proton donor" evidence="6">
    <location>
        <position position="527"/>
    </location>
</feature>
<gene>
    <name evidence="11" type="ORF">A4H97_07415</name>
</gene>
<evidence type="ECO:0000259" key="10">
    <source>
        <dbReference type="Pfam" id="PF16875"/>
    </source>
</evidence>
<dbReference type="Gene3D" id="3.20.20.70">
    <property type="entry name" value="Aldolase class I"/>
    <property type="match status" value="1"/>
</dbReference>
<dbReference type="PANTHER" id="PTHR43053">
    <property type="entry name" value="GLYCOSIDASE FAMILY 31"/>
    <property type="match status" value="1"/>
</dbReference>
<dbReference type="GO" id="GO:0004557">
    <property type="term" value="F:alpha-galactosidase activity"/>
    <property type="evidence" value="ECO:0007669"/>
    <property type="project" value="UniProtKB-UniRule"/>
</dbReference>
<feature type="chain" id="PRO_5010746247" description="Alpha-galactosidase" evidence="8">
    <location>
        <begin position="19"/>
        <end position="716"/>
    </location>
</feature>
<feature type="signal peptide" evidence="8">
    <location>
        <begin position="1"/>
        <end position="18"/>
    </location>
</feature>
<feature type="binding site" evidence="7">
    <location>
        <position position="527"/>
    </location>
    <ligand>
        <name>substrate</name>
    </ligand>
</feature>
<evidence type="ECO:0000256" key="8">
    <source>
        <dbReference type="SAM" id="SignalP"/>
    </source>
</evidence>
<accession>A0A1V9EN64</accession>
<protein>
    <recommendedName>
        <fullName evidence="2 5">Alpha-galactosidase</fullName>
        <ecNumber evidence="2 5">3.2.1.22</ecNumber>
    </recommendedName>
</protein>
<dbReference type="InterPro" id="IPR038417">
    <property type="entry name" value="Alpga-gal_N_sf"/>
</dbReference>
<comment type="catalytic activity">
    <reaction evidence="1 5">
        <text>Hydrolysis of terminal, non-reducing alpha-D-galactose residues in alpha-D-galactosides, including galactose oligosaccharides, galactomannans and galactolipids.</text>
        <dbReference type="EC" id="3.2.1.22"/>
    </reaction>
</comment>
<dbReference type="PROSITE" id="PS00512">
    <property type="entry name" value="ALPHA_GALACTOSIDASE"/>
    <property type="match status" value="1"/>
</dbReference>
<dbReference type="InterPro" id="IPR031705">
    <property type="entry name" value="Glyco_hydro_36_C"/>
</dbReference>
<dbReference type="InterPro" id="IPR002252">
    <property type="entry name" value="Glyco_hydro_36"/>
</dbReference>
<evidence type="ECO:0000313" key="12">
    <source>
        <dbReference type="Proteomes" id="UP000192610"/>
    </source>
</evidence>
<keyword evidence="4 5" id="KW-0326">Glycosidase</keyword>
<sequence>MKYSLLLLFTLFSLVVLSQSTPPIVIQTKNTSLVFTIGKNHRVYQSYLGARLANTAYDHISGGQEAYMTAGMENLFEPAIRLVHADGNPSLELTYATHTTNQKDNVTTTRIVLKDSVYPVEVTLQYTAYFNEDVITASATIQHHEKKPVRLTHYASTLLHFSADNYWLTQFHGEWAREAQMVEEKLTNGIKNIESKLGTRADYYQTPAFFLSLNNPATETSGELIAGTLAWTGNFQFTFEVDQRNQLRVRPGINPYASDYTLKPGELFTTPDFIFTYSSQGKGEASRNLHRWARNYAVLDGNGPRLTLLNNWEATYFNFNEDKLTDLFDGAKQLGVDMFLLDDGWFGNAFPRDNDKAGLGDWQENKTKLPHGIGHLVSEADRKGIKFGIWLEPEMVNPKSELYQKHPDWILRLPNRAENLSRNQLVLDLTNPVVQNFVFGIVDSLLTKNPGIAYIKWDCNRPMSNTYSPYLKENQSHLFIEYTRSFYKVLDRIRAKYPHLPIMLCSGGGGRTDFGALKYFTEFWPSDNTDGLERVFIQWGYSYFFPANTIAAHITSMGKGQSLKFRTDVAMSAKLGYDIRVNEMTLQELQFSQEAVKNYKQLSDVIWFGDLFRLISPYEENRSVLMYVNDKKSKAVLFNYNLTTRRKDLFTRVPLQGLDPKKNYRFHETNLFPGTKANNPDNDKVFTGEYLMTIGLNLAPGRALALTSNIFEITEE</sequence>
<dbReference type="InterPro" id="IPR050985">
    <property type="entry name" value="Alpha-glycosidase_related"/>
</dbReference>
<dbReference type="Gene3D" id="2.70.98.60">
    <property type="entry name" value="alpha-galactosidase from lactobacil brevis"/>
    <property type="match status" value="1"/>
</dbReference>
<comment type="caution">
    <text evidence="11">The sequence shown here is derived from an EMBL/GenBank/DDBJ whole genome shotgun (WGS) entry which is preliminary data.</text>
</comment>
<name>A0A1V9EN64_9BACT</name>
<evidence type="ECO:0000256" key="5">
    <source>
        <dbReference type="PIRNR" id="PIRNR005536"/>
    </source>
</evidence>
<dbReference type="InterPro" id="IPR000111">
    <property type="entry name" value="Glyco_hydro_27/36_CS"/>
</dbReference>
<feature type="binding site" evidence="7">
    <location>
        <begin position="456"/>
        <end position="460"/>
    </location>
    <ligand>
        <name>substrate</name>
    </ligand>
</feature>
<reference evidence="12" key="1">
    <citation type="submission" date="2016-04" db="EMBL/GenBank/DDBJ databases">
        <authorList>
            <person name="Chen L."/>
            <person name="Zhuang W."/>
            <person name="Wang G."/>
        </authorList>
    </citation>
    <scope>NUCLEOTIDE SEQUENCE [LARGE SCALE GENOMIC DNA]</scope>
    <source>
        <strain evidence="12">17621</strain>
    </source>
</reference>
<dbReference type="STRING" id="354355.SAMN05660816_01507"/>
<feature type="binding site" evidence="7">
    <location>
        <begin position="342"/>
        <end position="343"/>
    </location>
    <ligand>
        <name>substrate</name>
    </ligand>
</feature>
<dbReference type="PIRSF" id="PIRSF005536">
    <property type="entry name" value="Agal"/>
    <property type="match status" value="1"/>
</dbReference>
<dbReference type="EC" id="3.2.1.22" evidence="2 5"/>
<organism evidence="11 12">
    <name type="scientific">Niastella yeongjuensis</name>
    <dbReference type="NCBI Taxonomy" id="354355"/>
    <lineage>
        <taxon>Bacteria</taxon>
        <taxon>Pseudomonadati</taxon>
        <taxon>Bacteroidota</taxon>
        <taxon>Chitinophagia</taxon>
        <taxon>Chitinophagales</taxon>
        <taxon>Chitinophagaceae</taxon>
        <taxon>Niastella</taxon>
    </lineage>
</organism>
<dbReference type="Pfam" id="PF02065">
    <property type="entry name" value="Melibiase"/>
    <property type="match status" value="1"/>
</dbReference>
<dbReference type="InterPro" id="IPR013785">
    <property type="entry name" value="Aldolase_TIM"/>
</dbReference>
<feature type="active site" description="Nucleophile" evidence="6">
    <location>
        <position position="458"/>
    </location>
</feature>
<dbReference type="EMBL" id="LVXG01000023">
    <property type="protein sequence ID" value="OQP47566.1"/>
    <property type="molecule type" value="Genomic_DNA"/>
</dbReference>
<dbReference type="Pfam" id="PF16875">
    <property type="entry name" value="Glyco_hydro_36N"/>
    <property type="match status" value="1"/>
</dbReference>
<dbReference type="OrthoDB" id="9758822at2"/>
<comment type="similarity">
    <text evidence="5">Belongs to the glycosyl hydrolase.</text>
</comment>
<evidence type="ECO:0000256" key="6">
    <source>
        <dbReference type="PIRSR" id="PIRSR005536-1"/>
    </source>
</evidence>
<dbReference type="CDD" id="cd14791">
    <property type="entry name" value="GH36"/>
    <property type="match status" value="1"/>
</dbReference>
<dbReference type="PANTHER" id="PTHR43053:SF3">
    <property type="entry name" value="ALPHA-GALACTOSIDASE C-RELATED"/>
    <property type="match status" value="1"/>
</dbReference>